<dbReference type="GO" id="GO:0005576">
    <property type="term" value="C:extracellular region"/>
    <property type="evidence" value="ECO:0007669"/>
    <property type="project" value="UniProtKB-SubCell"/>
</dbReference>
<dbReference type="InterPro" id="IPR012334">
    <property type="entry name" value="Pectin_lyas_fold"/>
</dbReference>
<evidence type="ECO:0000256" key="3">
    <source>
        <dbReference type="ARBA" id="ARBA00022525"/>
    </source>
</evidence>
<dbReference type="EMBL" id="OUUZ01000015">
    <property type="protein sequence ID" value="SPQ25159.1"/>
    <property type="molecule type" value="Genomic_DNA"/>
</dbReference>
<protein>
    <submittedName>
        <fullName evidence="12">Effcf07f-b1c3-42eb-a741-ac23f89360cb</fullName>
    </submittedName>
</protein>
<dbReference type="InterPro" id="IPR000743">
    <property type="entry name" value="Glyco_hydro_28"/>
</dbReference>
<keyword evidence="7" id="KW-0325">Glycoprotein</keyword>
<dbReference type="Gene3D" id="2.160.20.10">
    <property type="entry name" value="Single-stranded right-handed beta-helix, Pectin lyase-like"/>
    <property type="match status" value="1"/>
</dbReference>
<evidence type="ECO:0000256" key="5">
    <source>
        <dbReference type="ARBA" id="ARBA00022801"/>
    </source>
</evidence>
<keyword evidence="5 10" id="KW-0378">Hydrolase</keyword>
<evidence type="ECO:0000313" key="12">
    <source>
        <dbReference type="EMBL" id="SPQ25159.1"/>
    </source>
</evidence>
<organism evidence="12 13">
    <name type="scientific">Thermothielavioides terrestris</name>
    <dbReference type="NCBI Taxonomy" id="2587410"/>
    <lineage>
        <taxon>Eukaryota</taxon>
        <taxon>Fungi</taxon>
        <taxon>Dikarya</taxon>
        <taxon>Ascomycota</taxon>
        <taxon>Pezizomycotina</taxon>
        <taxon>Sordariomycetes</taxon>
        <taxon>Sordariomycetidae</taxon>
        <taxon>Sordariales</taxon>
        <taxon>Chaetomiaceae</taxon>
        <taxon>Thermothielavioides</taxon>
    </lineage>
</organism>
<dbReference type="Pfam" id="PF00295">
    <property type="entry name" value="Glyco_hydro_28"/>
    <property type="match status" value="1"/>
</dbReference>
<evidence type="ECO:0000256" key="6">
    <source>
        <dbReference type="ARBA" id="ARBA00023157"/>
    </source>
</evidence>
<accession>A0A446BRS0</accession>
<evidence type="ECO:0000256" key="2">
    <source>
        <dbReference type="ARBA" id="ARBA00008834"/>
    </source>
</evidence>
<dbReference type="GO" id="GO:0005975">
    <property type="term" value="P:carbohydrate metabolic process"/>
    <property type="evidence" value="ECO:0007669"/>
    <property type="project" value="InterPro"/>
</dbReference>
<evidence type="ECO:0000256" key="8">
    <source>
        <dbReference type="ARBA" id="ARBA00023295"/>
    </source>
</evidence>
<feature type="chain" id="PRO_5018982778" evidence="11">
    <location>
        <begin position="24"/>
        <end position="445"/>
    </location>
</feature>
<evidence type="ECO:0000256" key="7">
    <source>
        <dbReference type="ARBA" id="ARBA00023180"/>
    </source>
</evidence>
<dbReference type="GO" id="GO:0046576">
    <property type="term" value="F:rhamnogalacturonan alpha-L-rhamnopyranosyl-(1-&gt;4)-alpha-D-galactopyranosyluronide lyase activity"/>
    <property type="evidence" value="ECO:0007669"/>
    <property type="project" value="UniProtKB-ARBA"/>
</dbReference>
<evidence type="ECO:0000256" key="4">
    <source>
        <dbReference type="ARBA" id="ARBA00022729"/>
    </source>
</evidence>
<dbReference type="GO" id="GO:0071555">
    <property type="term" value="P:cell wall organization"/>
    <property type="evidence" value="ECO:0007669"/>
    <property type="project" value="UniProtKB-KW"/>
</dbReference>
<keyword evidence="6" id="KW-1015">Disulfide bond</keyword>
<evidence type="ECO:0000313" key="13">
    <source>
        <dbReference type="Proteomes" id="UP000289323"/>
    </source>
</evidence>
<keyword evidence="9" id="KW-0961">Cell wall biogenesis/degradation</keyword>
<dbReference type="SUPFAM" id="SSF51126">
    <property type="entry name" value="Pectin lyase-like"/>
    <property type="match status" value="1"/>
</dbReference>
<name>A0A446BRS0_9PEZI</name>
<dbReference type="Proteomes" id="UP000289323">
    <property type="component" value="Unassembled WGS sequence"/>
</dbReference>
<gene>
    <name evidence="12" type="ORF">TT172_LOCUS7578</name>
</gene>
<dbReference type="PANTHER" id="PTHR31736">
    <property type="match status" value="1"/>
</dbReference>
<evidence type="ECO:0000256" key="1">
    <source>
        <dbReference type="ARBA" id="ARBA00004613"/>
    </source>
</evidence>
<feature type="signal peptide" evidence="11">
    <location>
        <begin position="1"/>
        <end position="23"/>
    </location>
</feature>
<keyword evidence="8 10" id="KW-0326">Glycosidase</keyword>
<evidence type="ECO:0000256" key="11">
    <source>
        <dbReference type="SAM" id="SignalP"/>
    </source>
</evidence>
<dbReference type="PANTHER" id="PTHR31736:SF19">
    <property type="entry name" value="PECTIN LYASE SUPERFAMILY PROTEIN-RELATED"/>
    <property type="match status" value="1"/>
</dbReference>
<proteinExistence type="inferred from homology"/>
<comment type="similarity">
    <text evidence="2 10">Belongs to the glycosyl hydrolase 28 family.</text>
</comment>
<dbReference type="InterPro" id="IPR011050">
    <property type="entry name" value="Pectin_lyase_fold/virulence"/>
</dbReference>
<keyword evidence="4 11" id="KW-0732">Signal</keyword>
<keyword evidence="3" id="KW-0964">Secreted</keyword>
<evidence type="ECO:0000256" key="10">
    <source>
        <dbReference type="RuleBase" id="RU361169"/>
    </source>
</evidence>
<dbReference type="GO" id="GO:0004650">
    <property type="term" value="F:polygalacturonase activity"/>
    <property type="evidence" value="ECO:0007669"/>
    <property type="project" value="InterPro"/>
</dbReference>
<reference evidence="12 13" key="1">
    <citation type="submission" date="2018-04" db="EMBL/GenBank/DDBJ databases">
        <authorList>
            <person name="Huttner S."/>
            <person name="Dainat J."/>
        </authorList>
    </citation>
    <scope>NUCLEOTIDE SEQUENCE [LARGE SCALE GENOMIC DNA]</scope>
</reference>
<dbReference type="AlphaFoldDB" id="A0A446BRS0"/>
<evidence type="ECO:0000256" key="9">
    <source>
        <dbReference type="ARBA" id="ARBA00023316"/>
    </source>
</evidence>
<comment type="subcellular location">
    <subcellularLocation>
        <location evidence="1">Secreted</location>
    </subcellularLocation>
</comment>
<sequence length="445" mass="46548">MKGASFLSIALGVLSLGPLAVVAQLSGSVGPTTSTSAKRSKKVCNVLDYGAKADKRTDVGPALTKAWAACASGGIVYVPAGDYAMATWVTLNHGSGVGIQLDGIIYRTGTAGGNMIVVENSNDVEFFSSNGKGAMQGYGYEIHKSGSLSGCRLLRFVKTQDFSIHDLAFVDAPAFHVFLDQCTNGEVYNLAIRGGDHGGLDGLDVVGTNIHVHDVMVTNRDECVTVKSPSSNLLIEQIYCNWSGGCAIGSLGADTAISNVVYSKVYSVNCNQMMMIKSNGGSGTVQNVKFDSFIGHNNAYSLNVDQAWSSMSKAAGNGVQLKNITFSNWKGDCADGKRRGPIQFKCSADVPCTGMTVSDFAMWTNAGAEVDYICQNAYGSGACLKAGSGGAYSTTTKVTSAPSGWQAPKMSTDVTTSFGFTSEIPIPAIPSTFYPGTSPLKALAK</sequence>